<dbReference type="EnsemblPlants" id="KQJ98376">
    <property type="protein sequence ID" value="KQJ98376"/>
    <property type="gene ID" value="BRADI_3g36542v3"/>
</dbReference>
<evidence type="ECO:0000313" key="2">
    <source>
        <dbReference type="EnsemblPlants" id="KQJ98376"/>
    </source>
</evidence>
<evidence type="ECO:0000313" key="1">
    <source>
        <dbReference type="EMBL" id="KQJ98376.1"/>
    </source>
</evidence>
<dbReference type="Proteomes" id="UP000008810">
    <property type="component" value="Chromosome 3"/>
</dbReference>
<organism evidence="1">
    <name type="scientific">Brachypodium distachyon</name>
    <name type="common">Purple false brome</name>
    <name type="synonym">Trachynia distachya</name>
    <dbReference type="NCBI Taxonomy" id="15368"/>
    <lineage>
        <taxon>Eukaryota</taxon>
        <taxon>Viridiplantae</taxon>
        <taxon>Streptophyta</taxon>
        <taxon>Embryophyta</taxon>
        <taxon>Tracheophyta</taxon>
        <taxon>Spermatophyta</taxon>
        <taxon>Magnoliopsida</taxon>
        <taxon>Liliopsida</taxon>
        <taxon>Poales</taxon>
        <taxon>Poaceae</taxon>
        <taxon>BOP clade</taxon>
        <taxon>Pooideae</taxon>
        <taxon>Stipodae</taxon>
        <taxon>Brachypodieae</taxon>
        <taxon>Brachypodium</taxon>
    </lineage>
</organism>
<sequence length="178" mass="20549">MPFTCPWQKRRASNHVIWWRTQASQPIQIRQVPSSTSSLRGPLCGFQAMPAFKQKSSDASSESKRRQPIEGAIAPSLAHRLNQLSWRHREGLLPPVLEVFVREQIPSFRQRRAMESRRRQRQPARKHFIRRVAIRTSGVDTCVVYVSNRDRVVISSSIWVHEPSSGCNFARRSFDLSS</sequence>
<dbReference type="Gramene" id="KQJ98376">
    <property type="protein sequence ID" value="KQJ98376"/>
    <property type="gene ID" value="BRADI_3g36542v3"/>
</dbReference>
<keyword evidence="3" id="KW-1185">Reference proteome</keyword>
<evidence type="ECO:0000313" key="3">
    <source>
        <dbReference type="Proteomes" id="UP000008810"/>
    </source>
</evidence>
<protein>
    <submittedName>
        <fullName evidence="1 2">Uncharacterized protein</fullName>
    </submittedName>
</protein>
<accession>A0A0Q3JJB6</accession>
<name>A0A0Q3JJB6_BRADI</name>
<dbReference type="AlphaFoldDB" id="A0A0Q3JJB6"/>
<dbReference type="ExpressionAtlas" id="A0A0Q3JJB6">
    <property type="expression patterns" value="baseline and differential"/>
</dbReference>
<reference evidence="2" key="3">
    <citation type="submission" date="2018-08" db="UniProtKB">
        <authorList>
            <consortium name="EnsemblPlants"/>
        </authorList>
    </citation>
    <scope>IDENTIFICATION</scope>
    <source>
        <strain evidence="2">cv. Bd21</strain>
    </source>
</reference>
<gene>
    <name evidence="1" type="ORF">BRADI_3g36542v3</name>
</gene>
<dbReference type="InParanoid" id="A0A0Q3JJB6"/>
<dbReference type="EMBL" id="CM000882">
    <property type="protein sequence ID" value="KQJ98376.1"/>
    <property type="molecule type" value="Genomic_DNA"/>
</dbReference>
<proteinExistence type="predicted"/>
<reference evidence="1" key="2">
    <citation type="submission" date="2017-06" db="EMBL/GenBank/DDBJ databases">
        <title>WGS assembly of Brachypodium distachyon.</title>
        <authorList>
            <consortium name="The International Brachypodium Initiative"/>
            <person name="Lucas S."/>
            <person name="Harmon-Smith M."/>
            <person name="Lail K."/>
            <person name="Tice H."/>
            <person name="Grimwood J."/>
            <person name="Bruce D."/>
            <person name="Barry K."/>
            <person name="Shu S."/>
            <person name="Lindquist E."/>
            <person name="Wang M."/>
            <person name="Pitluck S."/>
            <person name="Vogel J.P."/>
            <person name="Garvin D.F."/>
            <person name="Mockler T.C."/>
            <person name="Schmutz J."/>
            <person name="Rokhsar D."/>
            <person name="Bevan M.W."/>
        </authorList>
    </citation>
    <scope>NUCLEOTIDE SEQUENCE</scope>
    <source>
        <strain evidence="1">Bd21</strain>
    </source>
</reference>
<reference evidence="1 2" key="1">
    <citation type="journal article" date="2010" name="Nature">
        <title>Genome sequencing and analysis of the model grass Brachypodium distachyon.</title>
        <authorList>
            <consortium name="International Brachypodium Initiative"/>
        </authorList>
    </citation>
    <scope>NUCLEOTIDE SEQUENCE [LARGE SCALE GENOMIC DNA]</scope>
    <source>
        <strain evidence="1 2">Bd21</strain>
    </source>
</reference>